<feature type="compositionally biased region" description="Pro residues" evidence="4">
    <location>
        <begin position="1119"/>
        <end position="1129"/>
    </location>
</feature>
<dbReference type="EMBL" id="CP049863">
    <property type="protein sequence ID" value="QIK62261.1"/>
    <property type="molecule type" value="Genomic_DNA"/>
</dbReference>
<dbReference type="AlphaFoldDB" id="A0A6G7XD12"/>
<dbReference type="InterPro" id="IPR013783">
    <property type="entry name" value="Ig-like_fold"/>
</dbReference>
<evidence type="ECO:0000256" key="2">
    <source>
        <dbReference type="ARBA" id="ARBA00022525"/>
    </source>
</evidence>
<dbReference type="Proteomes" id="UP000502677">
    <property type="component" value="Chromosome"/>
</dbReference>
<gene>
    <name evidence="7" type="ORF">G7068_02875</name>
</gene>
<protein>
    <submittedName>
        <fullName evidence="7">Uncharacterized protein</fullName>
    </submittedName>
</protein>
<dbReference type="Pfam" id="PF17210">
    <property type="entry name" value="SdrD_B"/>
    <property type="match status" value="1"/>
</dbReference>
<evidence type="ECO:0000256" key="4">
    <source>
        <dbReference type="SAM" id="MobiDB-lite"/>
    </source>
</evidence>
<feature type="region of interest" description="Disordered" evidence="4">
    <location>
        <begin position="1112"/>
        <end position="1145"/>
    </location>
</feature>
<dbReference type="KEGG" id="lvi:G7068_02875"/>
<evidence type="ECO:0000259" key="5">
    <source>
        <dbReference type="Pfam" id="PF17210"/>
    </source>
</evidence>
<feature type="domain" description="DUF7507" evidence="6">
    <location>
        <begin position="1000"/>
        <end position="1095"/>
    </location>
</feature>
<dbReference type="Pfam" id="PF24346">
    <property type="entry name" value="DUF7507"/>
    <property type="match status" value="1"/>
</dbReference>
<dbReference type="Gene3D" id="2.60.40.10">
    <property type="entry name" value="Immunoglobulins"/>
    <property type="match status" value="1"/>
</dbReference>
<dbReference type="InterPro" id="IPR033764">
    <property type="entry name" value="Sdr_B"/>
</dbReference>
<dbReference type="GO" id="GO:0005975">
    <property type="term" value="P:carbohydrate metabolic process"/>
    <property type="evidence" value="ECO:0007669"/>
    <property type="project" value="UniProtKB-ARBA"/>
</dbReference>
<evidence type="ECO:0000256" key="3">
    <source>
        <dbReference type="ARBA" id="ARBA00022729"/>
    </source>
</evidence>
<accession>A0A6G7XD12</accession>
<evidence type="ECO:0000313" key="7">
    <source>
        <dbReference type="EMBL" id="QIK62261.1"/>
    </source>
</evidence>
<feature type="domain" description="SD-repeat containing protein B" evidence="5">
    <location>
        <begin position="905"/>
        <end position="980"/>
    </location>
</feature>
<keyword evidence="2" id="KW-0964">Secreted</keyword>
<dbReference type="RefSeq" id="WP_166288590.1">
    <property type="nucleotide sequence ID" value="NZ_CP049863.1"/>
</dbReference>
<dbReference type="SUPFAM" id="SSF49478">
    <property type="entry name" value="Cna protein B-type domain"/>
    <property type="match status" value="1"/>
</dbReference>
<evidence type="ECO:0000313" key="8">
    <source>
        <dbReference type="Proteomes" id="UP000502677"/>
    </source>
</evidence>
<reference evidence="7 8" key="1">
    <citation type="submission" date="2020-03" db="EMBL/GenBank/DDBJ databases">
        <title>Leucobacter sp. nov., isolated from beetles.</title>
        <authorList>
            <person name="Hyun D.-W."/>
            <person name="Bae J.-W."/>
        </authorList>
    </citation>
    <scope>NUCLEOTIDE SEQUENCE [LARGE SCALE GENOMIC DNA]</scope>
    <source>
        <strain evidence="7 8">HDW9C</strain>
    </source>
</reference>
<keyword evidence="3" id="KW-0732">Signal</keyword>
<organism evidence="7 8">
    <name type="scientific">Leucobacter viscericola</name>
    <dbReference type="NCBI Taxonomy" id="2714935"/>
    <lineage>
        <taxon>Bacteria</taxon>
        <taxon>Bacillati</taxon>
        <taxon>Actinomycetota</taxon>
        <taxon>Actinomycetes</taxon>
        <taxon>Micrococcales</taxon>
        <taxon>Microbacteriaceae</taxon>
        <taxon>Leucobacter</taxon>
    </lineage>
</organism>
<dbReference type="InterPro" id="IPR055354">
    <property type="entry name" value="DUF7507"/>
</dbReference>
<proteinExistence type="predicted"/>
<dbReference type="GO" id="GO:0005576">
    <property type="term" value="C:extracellular region"/>
    <property type="evidence" value="ECO:0007669"/>
    <property type="project" value="UniProtKB-SubCell"/>
</dbReference>
<evidence type="ECO:0000259" key="6">
    <source>
        <dbReference type="Pfam" id="PF24346"/>
    </source>
</evidence>
<comment type="subcellular location">
    <subcellularLocation>
        <location evidence="1">Secreted</location>
    </subcellularLocation>
</comment>
<keyword evidence="8" id="KW-1185">Reference proteome</keyword>
<sequence length="1181" mass="123649">MSADLRGNVESRMRLRDRAGRIARRIAAGVLGTVLVVGGLTQTAQVAQADSGTIQSLSIVTEYDGQVSTPLDPSPNNGVVASNDAVGFKWELTAVDLHDGVLSQTLPVGWTWDEQSLVVLNSTGAFTTSSYELSNDGRTVTSTVTAANGESNQVLATFATLRAIPSGAVANESVYTPKLTGTVAGQTTTASTDPITVVNEAKVELWKGYLNYDASTNGSSHDFGDGLGSVTARWIDFRVSALQARNAFAVGARDTQLAQPFVVNDTYTVSGTGAAAADYQAAVKRTSEAGGTVGLVQTGRSIELTFDGFTDAPEAWVELRFWIRDNQLPANGSNLTINNKVTPVDWKSVEGDPVAVDTSSASVSRTMSRPATRTNETAEKSMYLFSNQASNGDVKTDPPQWGNNVKNIANLTSKEVAPGSLVIARLSLRPAVEDNITKGATDLVVYDFWDTSEQQIVDARMYVGARMGTAGISASKYTVQYTDGVLRNEPESNTWYSSIEEAGGPEVVSGIRVAYTAGVWADNESATANAAYFVVDTPFRIVGQAATTATDHARWSLAERPVLLTSSYVVNVGDYRLSVGALVDHSATTTKSDLVYTLNPTMTAPPGAEYVATAQNLKVVATVPKGIDTVDLTGLDPLWESEMTGDAETGFTITFTYKGIASTDTQLPPIVYGAKTSRFAPTGNEMVTNAVISATGNTQSVSTRSDKVSVIVQQIAEVTQEKRVVGPSAVEVGESITWESNWYNTTSQSQGLSYFVDVLPWNGDPRGSTFAGELKLTAAELTGPSAAGSSLEYTTADPLTVYSAEANDDSHGWISAAGINLAEIDGITALRVVDADFDAGPTGVGGLKLTGTVNGQESGDVLVNATRAWLGLNGAFGFSNRADAKVLSSAITGQVWADGDSLLRARTGIEGATVSLYNDADAKVAETTTDANGNYSFTSLHSGDYRTVVDTETVRVASDEVLRNVYDLDGDLNSDSGAIALGVDTVIPDVDFGYRFDTVAISLTKTGKLVGEATVGAKIEWSFVITNTGETSLEDVELVDHLSGVKDLVVEWPVAGEHTLSAGESVRAHATSTVTAADMKLGKVNNTATATGNGTLQVTATADANATVELAGNETSTPPTTPPSAPPTIDPQGGVGEGGASDTLSTTGAEADGCIRGAVLLLVAGAALALVARRRRSASQA</sequence>
<evidence type="ECO:0000256" key="1">
    <source>
        <dbReference type="ARBA" id="ARBA00004613"/>
    </source>
</evidence>
<name>A0A6G7XD12_9MICO</name>